<reference evidence="16 17" key="1">
    <citation type="journal article" date="2018" name="Elife">
        <title>Firefly genomes illuminate parallel origins of bioluminescence in beetles.</title>
        <authorList>
            <person name="Fallon T.R."/>
            <person name="Lower S.E."/>
            <person name="Chang C.H."/>
            <person name="Bessho-Uehara M."/>
            <person name="Martin G.J."/>
            <person name="Bewick A.J."/>
            <person name="Behringer M."/>
            <person name="Debat H.J."/>
            <person name="Wong I."/>
            <person name="Day J.C."/>
            <person name="Suvorov A."/>
            <person name="Silva C.J."/>
            <person name="Stanger-Hall K.F."/>
            <person name="Hall D.W."/>
            <person name="Schmitz R.J."/>
            <person name="Nelson D.R."/>
            <person name="Lewis S.M."/>
            <person name="Shigenobu S."/>
            <person name="Bybee S.M."/>
            <person name="Larracuente A.M."/>
            <person name="Oba Y."/>
            <person name="Weng J.K."/>
        </authorList>
    </citation>
    <scope>NUCLEOTIDE SEQUENCE [LARGE SCALE GENOMIC DNA]</scope>
    <source>
        <strain evidence="16">1611_PpyrPB1</strain>
        <tissue evidence="16">Whole body</tissue>
    </source>
</reference>
<evidence type="ECO:0000256" key="5">
    <source>
        <dbReference type="ARBA" id="ARBA00010617"/>
    </source>
</evidence>
<dbReference type="GO" id="GO:0020037">
    <property type="term" value="F:heme binding"/>
    <property type="evidence" value="ECO:0007669"/>
    <property type="project" value="InterPro"/>
</dbReference>
<dbReference type="InterPro" id="IPR036396">
    <property type="entry name" value="Cyt_P450_sf"/>
</dbReference>
<keyword evidence="12" id="KW-0503">Monooxygenase</keyword>
<comment type="function">
    <text evidence="2">May be involved in the metabolism of insect hormones and in the breakdown of synthetic insecticides.</text>
</comment>
<dbReference type="GO" id="GO:0006082">
    <property type="term" value="P:organic acid metabolic process"/>
    <property type="evidence" value="ECO:0007669"/>
    <property type="project" value="TreeGrafter"/>
</dbReference>
<evidence type="ECO:0000256" key="12">
    <source>
        <dbReference type="ARBA" id="ARBA00023033"/>
    </source>
</evidence>
<name>A0A5N4ADP3_PHOPY</name>
<dbReference type="AlphaFoldDB" id="A0A5N4ADP3"/>
<dbReference type="GO" id="GO:0016712">
    <property type="term" value="F:oxidoreductase activity, acting on paired donors, with incorporation or reduction of molecular oxygen, reduced flavin or flavoprotein as one donor, and incorporation of one atom of oxygen"/>
    <property type="evidence" value="ECO:0007669"/>
    <property type="project" value="TreeGrafter"/>
</dbReference>
<dbReference type="EMBL" id="VVIM01000008">
    <property type="protein sequence ID" value="KAB0795442.1"/>
    <property type="molecule type" value="Genomic_DNA"/>
</dbReference>
<proteinExistence type="inferred from homology"/>
<dbReference type="InterPro" id="IPR050182">
    <property type="entry name" value="Cytochrome_P450_fam2"/>
</dbReference>
<keyword evidence="9" id="KW-0492">Microsome</keyword>
<keyword evidence="10" id="KW-0560">Oxidoreductase</keyword>
<evidence type="ECO:0000313" key="16">
    <source>
        <dbReference type="EMBL" id="KAB0795442.1"/>
    </source>
</evidence>
<keyword evidence="8" id="KW-0256">Endoplasmic reticulum</keyword>
<evidence type="ECO:0000256" key="4">
    <source>
        <dbReference type="ARBA" id="ARBA00004406"/>
    </source>
</evidence>
<keyword evidence="15" id="KW-0732">Signal</keyword>
<organism evidence="16 17">
    <name type="scientific">Photinus pyralis</name>
    <name type="common">Common eastern firefly</name>
    <name type="synonym">Lampyris pyralis</name>
    <dbReference type="NCBI Taxonomy" id="7054"/>
    <lineage>
        <taxon>Eukaryota</taxon>
        <taxon>Metazoa</taxon>
        <taxon>Ecdysozoa</taxon>
        <taxon>Arthropoda</taxon>
        <taxon>Hexapoda</taxon>
        <taxon>Insecta</taxon>
        <taxon>Pterygota</taxon>
        <taxon>Neoptera</taxon>
        <taxon>Endopterygota</taxon>
        <taxon>Coleoptera</taxon>
        <taxon>Polyphaga</taxon>
        <taxon>Elateriformia</taxon>
        <taxon>Elateroidea</taxon>
        <taxon>Lampyridae</taxon>
        <taxon>Lampyrinae</taxon>
        <taxon>Photinus</taxon>
    </lineage>
</organism>
<dbReference type="SUPFAM" id="SSF48264">
    <property type="entry name" value="Cytochrome P450"/>
    <property type="match status" value="1"/>
</dbReference>
<dbReference type="Pfam" id="PF00067">
    <property type="entry name" value="p450"/>
    <property type="match status" value="1"/>
</dbReference>
<dbReference type="InterPro" id="IPR002401">
    <property type="entry name" value="Cyt_P450_E_grp-I"/>
</dbReference>
<dbReference type="InterPro" id="IPR001128">
    <property type="entry name" value="Cyt_P450"/>
</dbReference>
<dbReference type="FunCoup" id="A0A5N4ADP3">
    <property type="interactions" value="13"/>
</dbReference>
<evidence type="ECO:0000256" key="10">
    <source>
        <dbReference type="ARBA" id="ARBA00023002"/>
    </source>
</evidence>
<comment type="similarity">
    <text evidence="5">Belongs to the cytochrome P450 family.</text>
</comment>
<evidence type="ECO:0000256" key="2">
    <source>
        <dbReference type="ARBA" id="ARBA00003690"/>
    </source>
</evidence>
<evidence type="ECO:0000256" key="15">
    <source>
        <dbReference type="SAM" id="SignalP"/>
    </source>
</evidence>
<dbReference type="GO" id="GO:0005506">
    <property type="term" value="F:iron ion binding"/>
    <property type="evidence" value="ECO:0007669"/>
    <property type="project" value="InterPro"/>
</dbReference>
<evidence type="ECO:0000256" key="7">
    <source>
        <dbReference type="ARBA" id="ARBA00022723"/>
    </source>
</evidence>
<evidence type="ECO:0000256" key="3">
    <source>
        <dbReference type="ARBA" id="ARBA00004174"/>
    </source>
</evidence>
<comment type="caution">
    <text evidence="16">The sequence shown here is derived from an EMBL/GenBank/DDBJ whole genome shotgun (WGS) entry which is preliminary data.</text>
</comment>
<sequence length="483" mass="54988">MIYILIFAILLLLGMYRLLRSKNLPPGPWGLPVLGYLPFLDPKAPHETLTTLSRKYGKIYGLHLGSVYTIVLSDATAISSAFSMDKLTGRAPLYLTHGIMGGYGLICAEGSMWRIHRKFAAKFLRLFGATKSARAATDSLTEVIIREVHDCVNVIGDECEPIDPLAHLQHAIGSVMCQLVFGKTWSRDDPTWLWLQHTQEEGTKAIGVAGPLNFFPFLRYIPRFSKVVRFLLDGKHKTHQLYRELIEQERKNVQADESPQNVIQAFLREINTTSDKEYFTFQQFYHLLADIFGAGLDTTLTTLRWQLLYMAACPKIQGEIREEVDRVLQDRPPTIEDIPLLPLTRASIAETQRIRSVVPVGIPHATLDEVNLLGYRIPKGTMVVPLQWAVHMDPTIWEKPDEFNPRRFLNEEQRFAKPKQFMPFQTGKRMCIGEDLAIMILFFFTASILQRFEICASGDVDLVGEIGITLTPRKQAIRFVSRR</sequence>
<comment type="cofactor">
    <cofactor evidence="1 14">
        <name>heme</name>
        <dbReference type="ChEBI" id="CHEBI:30413"/>
    </cofactor>
</comment>
<keyword evidence="6 14" id="KW-0349">Heme</keyword>
<dbReference type="GO" id="GO:0008395">
    <property type="term" value="F:steroid hydroxylase activity"/>
    <property type="evidence" value="ECO:0007669"/>
    <property type="project" value="TreeGrafter"/>
</dbReference>
<keyword evidence="13" id="KW-0472">Membrane</keyword>
<evidence type="ECO:0000256" key="9">
    <source>
        <dbReference type="ARBA" id="ARBA00022848"/>
    </source>
</evidence>
<dbReference type="InParanoid" id="A0A5N4ADP3"/>
<gene>
    <name evidence="16" type="ORF">PPYR_12281</name>
</gene>
<evidence type="ECO:0000313" key="17">
    <source>
        <dbReference type="Proteomes" id="UP000327044"/>
    </source>
</evidence>
<dbReference type="PRINTS" id="PR00385">
    <property type="entry name" value="P450"/>
</dbReference>
<evidence type="ECO:0008006" key="18">
    <source>
        <dbReference type="Google" id="ProtNLM"/>
    </source>
</evidence>
<dbReference type="GO" id="GO:0005789">
    <property type="term" value="C:endoplasmic reticulum membrane"/>
    <property type="evidence" value="ECO:0007669"/>
    <property type="project" value="UniProtKB-SubCell"/>
</dbReference>
<dbReference type="PANTHER" id="PTHR24300">
    <property type="entry name" value="CYTOCHROME P450 508A4-RELATED"/>
    <property type="match status" value="1"/>
</dbReference>
<dbReference type="PANTHER" id="PTHR24300:SF403">
    <property type="entry name" value="CYTOCHROME P450 306A1"/>
    <property type="match status" value="1"/>
</dbReference>
<keyword evidence="11 14" id="KW-0408">Iron</keyword>
<evidence type="ECO:0000256" key="14">
    <source>
        <dbReference type="PIRSR" id="PIRSR602401-1"/>
    </source>
</evidence>
<feature type="binding site" description="axial binding residue" evidence="14">
    <location>
        <position position="431"/>
    </location>
    <ligand>
        <name>heme</name>
        <dbReference type="ChEBI" id="CHEBI:30413"/>
    </ligand>
    <ligandPart>
        <name>Fe</name>
        <dbReference type="ChEBI" id="CHEBI:18248"/>
    </ligandPart>
</feature>
<feature type="chain" id="PRO_5024384915" description="Cytochrome P450" evidence="15">
    <location>
        <begin position="22"/>
        <end position="483"/>
    </location>
</feature>
<dbReference type="GO" id="GO:0006805">
    <property type="term" value="P:xenobiotic metabolic process"/>
    <property type="evidence" value="ECO:0007669"/>
    <property type="project" value="TreeGrafter"/>
</dbReference>
<dbReference type="Proteomes" id="UP000327044">
    <property type="component" value="Unassembled WGS sequence"/>
</dbReference>
<evidence type="ECO:0000256" key="11">
    <source>
        <dbReference type="ARBA" id="ARBA00023004"/>
    </source>
</evidence>
<evidence type="ECO:0000256" key="1">
    <source>
        <dbReference type="ARBA" id="ARBA00001971"/>
    </source>
</evidence>
<dbReference type="PRINTS" id="PR00463">
    <property type="entry name" value="EP450I"/>
</dbReference>
<protein>
    <recommendedName>
        <fullName evidence="18">Cytochrome P450</fullName>
    </recommendedName>
</protein>
<accession>A0A5N4ADP3</accession>
<keyword evidence="17" id="KW-1185">Reference proteome</keyword>
<dbReference type="Gene3D" id="1.10.630.10">
    <property type="entry name" value="Cytochrome P450"/>
    <property type="match status" value="1"/>
</dbReference>
<evidence type="ECO:0000256" key="8">
    <source>
        <dbReference type="ARBA" id="ARBA00022824"/>
    </source>
</evidence>
<dbReference type="FunFam" id="1.10.630.10:FF:000238">
    <property type="entry name" value="Cytochrome P450 2A6"/>
    <property type="match status" value="1"/>
</dbReference>
<feature type="signal peptide" evidence="15">
    <location>
        <begin position="1"/>
        <end position="21"/>
    </location>
</feature>
<comment type="subcellular location">
    <subcellularLocation>
        <location evidence="4">Endoplasmic reticulum membrane</location>
        <topology evidence="4">Peripheral membrane protein</topology>
    </subcellularLocation>
    <subcellularLocation>
        <location evidence="3">Microsome membrane</location>
        <topology evidence="3">Peripheral membrane protein</topology>
    </subcellularLocation>
</comment>
<evidence type="ECO:0000256" key="6">
    <source>
        <dbReference type="ARBA" id="ARBA00022617"/>
    </source>
</evidence>
<keyword evidence="7 14" id="KW-0479">Metal-binding</keyword>
<evidence type="ECO:0000256" key="13">
    <source>
        <dbReference type="ARBA" id="ARBA00023136"/>
    </source>
</evidence>